<organism evidence="1 2">
    <name type="scientific">Mycobacterium phage Zapner</name>
    <dbReference type="NCBI Taxonomy" id="1486474"/>
    <lineage>
        <taxon>Viruses</taxon>
        <taxon>Duplodnaviria</taxon>
        <taxon>Heunggongvirae</taxon>
        <taxon>Uroviricota</taxon>
        <taxon>Caudoviricetes</taxon>
        <taxon>Gracegardnervirinae</taxon>
        <taxon>Avanivirus</taxon>
        <taxon>Avanivirus zapner</taxon>
    </lineage>
</organism>
<dbReference type="RefSeq" id="YP_009963940.1">
    <property type="nucleotide sequence ID" value="NC_051724.1"/>
</dbReference>
<keyword evidence="2" id="KW-1185">Reference proteome</keyword>
<dbReference type="GeneID" id="60335528"/>
<dbReference type="KEGG" id="vg:60335528"/>
<reference evidence="1 2" key="1">
    <citation type="submission" date="2014-03" db="EMBL/GenBank/DDBJ databases">
        <authorList>
            <person name="Kramer Z.J."/>
            <person name="Fasoranti T.O."/>
            <person name="Abrahim M.R."/>
            <person name="Adkins N.L."/>
            <person name="Burke K.A."/>
            <person name="Churilla B.M."/>
            <person name="Cohen K.L."/>
            <person name="Colicchio M.A."/>
            <person name="Genkil J.S."/>
            <person name="Prout A.K."/>
            <person name="Schafer C.E."/>
            <person name="Schwarz A.G."/>
            <person name="Tish M."/>
            <person name="Vispute N."/>
            <person name="Wilkes K.E."/>
            <person name="Williams C.R."/>
            <person name="Xiao X."/>
            <person name="Yoder B.A."/>
            <person name="Yu V.J."/>
            <person name="Lapin J.S."/>
            <person name="Ott C.T."/>
            <person name="Walburn T.D."/>
            <person name="Bradley K.W."/>
            <person name="Clarke D.Q."/>
            <person name="Lewis M.F."/>
            <person name="Barker L.P."/>
            <person name="Bailey C."/>
            <person name="Asai D.J."/>
            <person name="Bowman C.A."/>
            <person name="Russell D.A."/>
            <person name="Pope W.H."/>
            <person name="Jacobs-Sera D."/>
            <person name="Hendrix R.W."/>
            <person name="Hatfull G.F."/>
        </authorList>
    </citation>
    <scope>NUCLEOTIDE SEQUENCE [LARGE SCALE GENOMIC DNA]</scope>
</reference>
<sequence>MITSQLNELCAAYGNVDGMSLHTATGSDNSNMLSSKESVTWGTPTNGVMSSSVTFEEVNGAVRFVRVWDGDTFIEEFPINGGTGVEVVSQSVTVAIQHRASA</sequence>
<dbReference type="EMBL" id="KJ567041">
    <property type="protein sequence ID" value="AHZ95477.1"/>
    <property type="molecule type" value="Genomic_DNA"/>
</dbReference>
<name>A0A059VG12_9CAUD</name>
<accession>A0A059VG12</accession>
<protein>
    <submittedName>
        <fullName evidence="1">Minor tail protein</fullName>
    </submittedName>
</protein>
<gene>
    <name evidence="1" type="primary">23</name>
    <name evidence="1" type="ORF">PBI_ZAPNER_23</name>
</gene>
<evidence type="ECO:0000313" key="1">
    <source>
        <dbReference type="EMBL" id="AHZ95477.1"/>
    </source>
</evidence>
<proteinExistence type="predicted"/>
<evidence type="ECO:0000313" key="2">
    <source>
        <dbReference type="Proteomes" id="UP000221944"/>
    </source>
</evidence>
<dbReference type="Proteomes" id="UP000221944">
    <property type="component" value="Segment"/>
</dbReference>